<dbReference type="EMBL" id="CP059066">
    <property type="protein sequence ID" value="QSQ10092.1"/>
    <property type="molecule type" value="Genomic_DNA"/>
</dbReference>
<evidence type="ECO:0000256" key="8">
    <source>
        <dbReference type="ARBA" id="ARBA00060643"/>
    </source>
</evidence>
<dbReference type="SUPFAM" id="SSF51419">
    <property type="entry name" value="PLP-binding barrel"/>
    <property type="match status" value="1"/>
</dbReference>
<dbReference type="Gene3D" id="3.20.20.10">
    <property type="entry name" value="Alanine racemase"/>
    <property type="match status" value="1"/>
</dbReference>
<evidence type="ECO:0000256" key="11">
    <source>
        <dbReference type="ARBA" id="ARBA00074972"/>
    </source>
</evidence>
<evidence type="ECO:0000256" key="13">
    <source>
        <dbReference type="PIRSR" id="PIRSR600183-50"/>
    </source>
</evidence>
<dbReference type="InterPro" id="IPR000183">
    <property type="entry name" value="Orn/DAP/Arg_de-COase"/>
</dbReference>
<feature type="binding site" evidence="12">
    <location>
        <position position="390"/>
    </location>
    <ligand>
        <name>substrate</name>
    </ligand>
</feature>
<feature type="binding site" evidence="12">
    <location>
        <position position="390"/>
    </location>
    <ligand>
        <name>pyridoxal 5'-phosphate</name>
        <dbReference type="ChEBI" id="CHEBI:597326"/>
    </ligand>
</feature>
<reference evidence="16" key="1">
    <citation type="submission" date="2020-07" db="EMBL/GenBank/DDBJ databases">
        <title>Koleobacter methoxysyntrophicus gen. nov., sp. nov., a novel anaerobic bacterium isolated from deep subsurface oil field and proposal of Koleobacterales ord. nov. in the phylum Firmicutes.</title>
        <authorList>
            <person name="Sakamoto S."/>
            <person name="Tamaki H."/>
        </authorList>
    </citation>
    <scope>NUCLEOTIDE SEQUENCE</scope>
    <source>
        <strain evidence="16">NRmbB1</strain>
    </source>
</reference>
<dbReference type="Proteomes" id="UP000662904">
    <property type="component" value="Chromosome"/>
</dbReference>
<proteinExistence type="inferred from homology"/>
<name>A0A8A0RQB1_9FIRM</name>
<evidence type="ECO:0000256" key="12">
    <source>
        <dbReference type="HAMAP-Rule" id="MF_02120"/>
    </source>
</evidence>
<evidence type="ECO:0000256" key="14">
    <source>
        <dbReference type="RuleBase" id="RU003738"/>
    </source>
</evidence>
<comment type="pathway">
    <text evidence="8 12 14">Amino-acid biosynthesis; L-lysine biosynthesis via DAP pathway; L-lysine from DL-2,6-diaminopimelate: step 1/1.</text>
</comment>
<dbReference type="CDD" id="cd06828">
    <property type="entry name" value="PLPDE_III_DapDC"/>
    <property type="match status" value="1"/>
</dbReference>
<dbReference type="FunFam" id="3.20.20.10:FF:000003">
    <property type="entry name" value="Diaminopimelate decarboxylase"/>
    <property type="match status" value="1"/>
</dbReference>
<evidence type="ECO:0000256" key="5">
    <source>
        <dbReference type="ARBA" id="ARBA00023154"/>
    </source>
</evidence>
<evidence type="ECO:0000256" key="3">
    <source>
        <dbReference type="ARBA" id="ARBA00022793"/>
    </source>
</evidence>
<feature type="binding site" evidence="12">
    <location>
        <position position="362"/>
    </location>
    <ligand>
        <name>substrate</name>
    </ligand>
</feature>
<sequence length="445" mass="50283">MEFPGTMKINEKNHLEIGGCDCVELAKTFGTPLFVMDETLIRQNCRSYINSLEKHYQNSEVIYASKAFSSLALYKIIEEEGLGLDVVSGGEIFMALEAGFPPEKIYFHGNNKSYDELKLALESGITKIIVDNFLELDMLNELCREMHKNVNILLRITPGIEAHTHHYIRTGQIDSKFGFPLENGQGFLAVEKVLKMKRFRFAGLHCHIGSQIFDKEPFEHTVSTMMDFIRQIKDRYNTDVKVLNLGGGFGIKYIDTDKPRHVEDYIEAITKKVNFYSKKYNLVPPKIMLEPGRAIVGDACITLYTIGAIKDIPGIRKYVSVDGGMTDNIRPALYQAKYHAMIANNCKAEKKELVSIAGKCCESGDMLIWDIELPKVSPGDYLAVFSTGAYHYSMSSNYNKIPRPAVVLVSEGQAEIIIKRETYKDLVKNDVIPKRLKNKSTYLAL</sequence>
<organism evidence="16 17">
    <name type="scientific">Koleobacter methoxysyntrophicus</name>
    <dbReference type="NCBI Taxonomy" id="2751313"/>
    <lineage>
        <taxon>Bacteria</taxon>
        <taxon>Bacillati</taxon>
        <taxon>Bacillota</taxon>
        <taxon>Clostridia</taxon>
        <taxon>Koleobacterales</taxon>
        <taxon>Koleobacteraceae</taxon>
        <taxon>Koleobacter</taxon>
    </lineage>
</organism>
<feature type="binding site" evidence="12">
    <location>
        <begin position="290"/>
        <end position="293"/>
    </location>
    <ligand>
        <name>pyridoxal 5'-phosphate</name>
        <dbReference type="ChEBI" id="CHEBI:597326"/>
    </ligand>
</feature>
<dbReference type="GO" id="GO:0008836">
    <property type="term" value="F:diaminopimelate decarboxylase activity"/>
    <property type="evidence" value="ECO:0007669"/>
    <property type="project" value="UniProtKB-UniRule"/>
</dbReference>
<comment type="subunit">
    <text evidence="12">Homodimer.</text>
</comment>
<keyword evidence="5 12" id="KW-0457">Lysine biosynthesis</keyword>
<dbReference type="PANTHER" id="PTHR43727:SF2">
    <property type="entry name" value="GROUP IV DECARBOXYLASE"/>
    <property type="match status" value="1"/>
</dbReference>
<feature type="binding site" evidence="12">
    <location>
        <position position="330"/>
    </location>
    <ligand>
        <name>substrate</name>
    </ligand>
</feature>
<dbReference type="InterPro" id="IPR002986">
    <property type="entry name" value="DAP_deCOOHase_LysA"/>
</dbReference>
<feature type="binding site" evidence="12">
    <location>
        <position position="248"/>
    </location>
    <ligand>
        <name>pyridoxal 5'-phosphate</name>
        <dbReference type="ChEBI" id="CHEBI:597326"/>
    </ligand>
</feature>
<keyword evidence="17" id="KW-1185">Reference proteome</keyword>
<dbReference type="PRINTS" id="PR01181">
    <property type="entry name" value="DAPDCRBXLASE"/>
</dbReference>
<keyword evidence="3 12" id="KW-0210">Decarboxylase</keyword>
<feature type="domain" description="Orn/DAP/Arg decarboxylase 2 N-terminal" evidence="15">
    <location>
        <begin position="48"/>
        <end position="297"/>
    </location>
</feature>
<dbReference type="FunFam" id="2.40.37.10:FF:000003">
    <property type="entry name" value="Diaminopimelate decarboxylase"/>
    <property type="match status" value="1"/>
</dbReference>
<evidence type="ECO:0000256" key="2">
    <source>
        <dbReference type="ARBA" id="ARBA00022605"/>
    </source>
</evidence>
<dbReference type="InterPro" id="IPR029066">
    <property type="entry name" value="PLP-binding_barrel"/>
</dbReference>
<evidence type="ECO:0000259" key="15">
    <source>
        <dbReference type="Pfam" id="PF02784"/>
    </source>
</evidence>
<evidence type="ECO:0000256" key="1">
    <source>
        <dbReference type="ARBA" id="ARBA00001933"/>
    </source>
</evidence>
<dbReference type="KEGG" id="kme:H0A61_02484"/>
<evidence type="ECO:0000256" key="6">
    <source>
        <dbReference type="ARBA" id="ARBA00023239"/>
    </source>
</evidence>
<keyword evidence="2 12" id="KW-0028">Amino-acid biosynthesis</keyword>
<dbReference type="UniPathway" id="UPA00034">
    <property type="reaction ID" value="UER00027"/>
</dbReference>
<comment type="catalytic activity">
    <reaction evidence="7 12 14">
        <text>meso-2,6-diaminopimelate + H(+) = L-lysine + CO2</text>
        <dbReference type="Rhea" id="RHEA:15101"/>
        <dbReference type="ChEBI" id="CHEBI:15378"/>
        <dbReference type="ChEBI" id="CHEBI:16526"/>
        <dbReference type="ChEBI" id="CHEBI:32551"/>
        <dbReference type="ChEBI" id="CHEBI:57791"/>
        <dbReference type="EC" id="4.1.1.20"/>
    </reaction>
</comment>
<feature type="modified residue" description="N6-(pyridoxal phosphate)lysine" evidence="12 13">
    <location>
        <position position="66"/>
    </location>
</feature>
<evidence type="ECO:0000256" key="4">
    <source>
        <dbReference type="ARBA" id="ARBA00022898"/>
    </source>
</evidence>
<dbReference type="RefSeq" id="WP_206707411.1">
    <property type="nucleotide sequence ID" value="NZ_CP059066.1"/>
</dbReference>
<dbReference type="Pfam" id="PF02784">
    <property type="entry name" value="Orn_Arg_deC_N"/>
    <property type="match status" value="1"/>
</dbReference>
<dbReference type="HAMAP" id="MF_02120">
    <property type="entry name" value="LysA"/>
    <property type="match status" value="1"/>
</dbReference>
<evidence type="ECO:0000256" key="9">
    <source>
        <dbReference type="ARBA" id="ARBA00060983"/>
    </source>
</evidence>
<dbReference type="NCBIfam" id="TIGR01048">
    <property type="entry name" value="lysA"/>
    <property type="match status" value="1"/>
</dbReference>
<dbReference type="SUPFAM" id="SSF50621">
    <property type="entry name" value="Alanine racemase C-terminal domain-like"/>
    <property type="match status" value="1"/>
</dbReference>
<feature type="binding site" evidence="12">
    <location>
        <position position="293"/>
    </location>
    <ligand>
        <name>substrate</name>
    </ligand>
</feature>
<keyword evidence="4 12" id="KW-0663">Pyridoxal phosphate</keyword>
<evidence type="ECO:0000256" key="7">
    <source>
        <dbReference type="ARBA" id="ARBA00050464"/>
    </source>
</evidence>
<gene>
    <name evidence="12 16" type="primary">lysA</name>
    <name evidence="16" type="ORF">H0A61_02484</name>
</gene>
<protein>
    <recommendedName>
        <fullName evidence="11 12">Diaminopimelate decarboxylase</fullName>
        <shortName evidence="12">DAP decarboxylase</shortName>
        <shortName evidence="12">DAPDC</shortName>
        <ecNumber evidence="10 12">4.1.1.20</ecNumber>
    </recommendedName>
</protein>
<comment type="similarity">
    <text evidence="9 12">Belongs to the Orn/Lys/Arg decarboxylase class-II family. LysA subfamily.</text>
</comment>
<dbReference type="PRINTS" id="PR01179">
    <property type="entry name" value="ODADCRBXLASE"/>
</dbReference>
<evidence type="ECO:0000313" key="17">
    <source>
        <dbReference type="Proteomes" id="UP000662904"/>
    </source>
</evidence>
<evidence type="ECO:0000256" key="10">
    <source>
        <dbReference type="ARBA" id="ARBA00066427"/>
    </source>
</evidence>
<dbReference type="Gene3D" id="2.40.37.10">
    <property type="entry name" value="Lyase, Ornithine Decarboxylase, Chain A, domain 1"/>
    <property type="match status" value="1"/>
</dbReference>
<dbReference type="EC" id="4.1.1.20" evidence="10 12"/>
<evidence type="ECO:0000313" key="16">
    <source>
        <dbReference type="EMBL" id="QSQ10092.1"/>
    </source>
</evidence>
<comment type="cofactor">
    <cofactor evidence="1 12 13 14">
        <name>pyridoxal 5'-phosphate</name>
        <dbReference type="ChEBI" id="CHEBI:597326"/>
    </cofactor>
</comment>
<accession>A0A8A0RQB1</accession>
<dbReference type="GO" id="GO:0009089">
    <property type="term" value="P:lysine biosynthetic process via diaminopimelate"/>
    <property type="evidence" value="ECO:0007669"/>
    <property type="project" value="UniProtKB-UniRule"/>
</dbReference>
<dbReference type="AlphaFoldDB" id="A0A8A0RQB1"/>
<dbReference type="PANTHER" id="PTHR43727">
    <property type="entry name" value="DIAMINOPIMELATE DECARBOXYLASE"/>
    <property type="match status" value="1"/>
</dbReference>
<feature type="binding site" evidence="12">
    <location>
        <position position="334"/>
    </location>
    <ligand>
        <name>substrate</name>
    </ligand>
</feature>
<dbReference type="InterPro" id="IPR022644">
    <property type="entry name" value="De-COase2_N"/>
</dbReference>
<dbReference type="InterPro" id="IPR009006">
    <property type="entry name" value="Ala_racemase/Decarboxylase_C"/>
</dbReference>
<feature type="active site" description="Proton donor" evidence="13">
    <location>
        <position position="361"/>
    </location>
</feature>
<comment type="function">
    <text evidence="12">Specifically catalyzes the decarboxylation of meso-diaminopimelate (meso-DAP) to L-lysine.</text>
</comment>
<dbReference type="GO" id="GO:0030170">
    <property type="term" value="F:pyridoxal phosphate binding"/>
    <property type="evidence" value="ECO:0007669"/>
    <property type="project" value="UniProtKB-UniRule"/>
</dbReference>
<keyword evidence="6 12" id="KW-0456">Lyase</keyword>